<evidence type="ECO:0000313" key="1">
    <source>
        <dbReference type="EMBL" id="KTB44254.1"/>
    </source>
</evidence>
<organism evidence="1 2">
    <name type="scientific">Moniliophthora roreri</name>
    <name type="common">Frosty pod rot fungus</name>
    <name type="synonym">Monilia roreri</name>
    <dbReference type="NCBI Taxonomy" id="221103"/>
    <lineage>
        <taxon>Eukaryota</taxon>
        <taxon>Fungi</taxon>
        <taxon>Dikarya</taxon>
        <taxon>Basidiomycota</taxon>
        <taxon>Agaricomycotina</taxon>
        <taxon>Agaricomycetes</taxon>
        <taxon>Agaricomycetidae</taxon>
        <taxon>Agaricales</taxon>
        <taxon>Marasmiineae</taxon>
        <taxon>Marasmiaceae</taxon>
        <taxon>Moniliophthora</taxon>
    </lineage>
</organism>
<dbReference type="EMBL" id="LATX01000961">
    <property type="protein sequence ID" value="KTB44254.1"/>
    <property type="molecule type" value="Genomic_DNA"/>
</dbReference>
<sequence length="77" mass="8817">MSPQTAHIDGLIQEHGQACLEYILMLRNSPSPTEQAKIEWHKLTQENKLAYALFWLSLCVVFSKEEALRKWAADNSS</sequence>
<name>A0A0W0G6T5_MONRR</name>
<proteinExistence type="predicted"/>
<comment type="caution">
    <text evidence="1">The sequence shown here is derived from an EMBL/GenBank/DDBJ whole genome shotgun (WGS) entry which is preliminary data.</text>
</comment>
<dbReference type="AlphaFoldDB" id="A0A0W0G6T5"/>
<reference evidence="1 2" key="1">
    <citation type="submission" date="2015-12" db="EMBL/GenBank/DDBJ databases">
        <title>Draft genome sequence of Moniliophthora roreri, the causal agent of frosty pod rot of cacao.</title>
        <authorList>
            <person name="Aime M.C."/>
            <person name="Diaz-Valderrama J.R."/>
            <person name="Kijpornyongpan T."/>
            <person name="Phillips-Mora W."/>
        </authorList>
    </citation>
    <scope>NUCLEOTIDE SEQUENCE [LARGE SCALE GENOMIC DNA]</scope>
    <source>
        <strain evidence="1 2">MCA 2952</strain>
    </source>
</reference>
<accession>A0A0W0G6T5</accession>
<gene>
    <name evidence="1" type="ORF">WG66_3149</name>
</gene>
<evidence type="ECO:0000313" key="2">
    <source>
        <dbReference type="Proteomes" id="UP000054988"/>
    </source>
</evidence>
<protein>
    <submittedName>
        <fullName evidence="1">Uncharacterized protein</fullName>
    </submittedName>
</protein>
<dbReference type="Proteomes" id="UP000054988">
    <property type="component" value="Unassembled WGS sequence"/>
</dbReference>